<dbReference type="PANTHER" id="PTHR12993:SF29">
    <property type="entry name" value="BLR3841 PROTEIN"/>
    <property type="match status" value="1"/>
</dbReference>
<sequence>MTRPRRAPPRPLPRWTLPTTLLVLLGLAAWINEPIPGVTGREARAVAALPVAPAFRAGQRVLLLSPHPDDETLCCAGMLNRARAAGAEVFVTWITAGDGFEFDAALTERTLHPQGQALRALGERRVGEARAAAVVLGIPVDHQVVLGYPDGGLRFLNGVNFARPYTSPRTGASATYLREAQTPGAPFTGEALEADLTRVLRRVQPDLILIPAHEDFHPDHHTLTLFAQRVAARLGLQDRLRYWVVHGGLEWPLPKGAHPALPLVPPPLARHLPWQRVPLDTEDLAVKTRAVNAYGTQTEVLGRFMRAFERRNELLSPSDTAR</sequence>
<dbReference type="InterPro" id="IPR024078">
    <property type="entry name" value="LmbE-like_dom_sf"/>
</dbReference>
<evidence type="ECO:0000313" key="1">
    <source>
        <dbReference type="EMBL" id="MXV20023.1"/>
    </source>
</evidence>
<name>A0A6I4YSE5_9DEIO</name>
<dbReference type="Pfam" id="PF02585">
    <property type="entry name" value="PIG-L"/>
    <property type="match status" value="1"/>
</dbReference>
<dbReference type="Gene3D" id="3.40.50.10320">
    <property type="entry name" value="LmbE-like"/>
    <property type="match status" value="1"/>
</dbReference>
<protein>
    <submittedName>
        <fullName evidence="1">PIG-L family deacetylase</fullName>
    </submittedName>
</protein>
<dbReference type="EMBL" id="WVHK01000033">
    <property type="protein sequence ID" value="MXV20023.1"/>
    <property type="molecule type" value="Genomic_DNA"/>
</dbReference>
<dbReference type="AlphaFoldDB" id="A0A6I4YSE5"/>
<dbReference type="Proteomes" id="UP000430519">
    <property type="component" value="Unassembled WGS sequence"/>
</dbReference>
<accession>A0A6I4YSE5</accession>
<keyword evidence="2" id="KW-1185">Reference proteome</keyword>
<evidence type="ECO:0000313" key="2">
    <source>
        <dbReference type="Proteomes" id="UP000430519"/>
    </source>
</evidence>
<organism evidence="1 2">
    <name type="scientific">Deinococcus xianganensis</name>
    <dbReference type="NCBI Taxonomy" id="1507289"/>
    <lineage>
        <taxon>Bacteria</taxon>
        <taxon>Thermotogati</taxon>
        <taxon>Deinococcota</taxon>
        <taxon>Deinococci</taxon>
        <taxon>Deinococcales</taxon>
        <taxon>Deinococcaceae</taxon>
        <taxon>Deinococcus</taxon>
    </lineage>
</organism>
<gene>
    <name evidence="1" type="ORF">GLX28_10265</name>
</gene>
<dbReference type="RefSeq" id="WP_160979167.1">
    <property type="nucleotide sequence ID" value="NZ_WVHK01000033.1"/>
</dbReference>
<proteinExistence type="predicted"/>
<comment type="caution">
    <text evidence="1">The sequence shown here is derived from an EMBL/GenBank/DDBJ whole genome shotgun (WGS) entry which is preliminary data.</text>
</comment>
<dbReference type="SUPFAM" id="SSF102588">
    <property type="entry name" value="LmbE-like"/>
    <property type="match status" value="1"/>
</dbReference>
<reference evidence="1 2" key="1">
    <citation type="submission" date="2019-11" db="EMBL/GenBank/DDBJ databases">
        <title>Genome sequence of Deinococcus xianganensis Y35, AI-2 producing algicidal bacterium, isolated from lake water.</title>
        <authorList>
            <person name="Li Y."/>
        </authorList>
    </citation>
    <scope>NUCLEOTIDE SEQUENCE [LARGE SCALE GENOMIC DNA]</scope>
    <source>
        <strain evidence="1 2">Y35</strain>
    </source>
</reference>
<dbReference type="InterPro" id="IPR003737">
    <property type="entry name" value="GlcNAc_PI_deacetylase-related"/>
</dbReference>
<dbReference type="GO" id="GO:0016811">
    <property type="term" value="F:hydrolase activity, acting on carbon-nitrogen (but not peptide) bonds, in linear amides"/>
    <property type="evidence" value="ECO:0007669"/>
    <property type="project" value="TreeGrafter"/>
</dbReference>
<dbReference type="PANTHER" id="PTHR12993">
    <property type="entry name" value="N-ACETYLGLUCOSAMINYL-PHOSPHATIDYLINOSITOL DE-N-ACETYLASE-RELATED"/>
    <property type="match status" value="1"/>
</dbReference>